<dbReference type="PANTHER" id="PTHR46382">
    <property type="entry name" value="PHOSPHATIDATE CYTIDYLYLTRANSFERASE"/>
    <property type="match status" value="1"/>
</dbReference>
<keyword evidence="13 19" id="KW-1133">Transmembrane helix</keyword>
<keyword evidence="14" id="KW-0443">Lipid metabolism</keyword>
<feature type="transmembrane region" description="Helical" evidence="19">
    <location>
        <begin position="21"/>
        <end position="47"/>
    </location>
</feature>
<dbReference type="GeneID" id="93482779"/>
<evidence type="ECO:0000256" key="3">
    <source>
        <dbReference type="ARBA" id="ARBA00005119"/>
    </source>
</evidence>
<keyword evidence="9" id="KW-0444">Lipid biosynthesis</keyword>
<feature type="transmembrane region" description="Helical" evidence="19">
    <location>
        <begin position="274"/>
        <end position="292"/>
    </location>
</feature>
<dbReference type="OrthoDB" id="9799199at2"/>
<evidence type="ECO:0000256" key="19">
    <source>
        <dbReference type="SAM" id="Phobius"/>
    </source>
</evidence>
<evidence type="ECO:0000256" key="11">
    <source>
        <dbReference type="ARBA" id="ARBA00022692"/>
    </source>
</evidence>
<evidence type="ECO:0000313" key="20">
    <source>
        <dbReference type="EMBL" id="KIP62575.1"/>
    </source>
</evidence>
<dbReference type="Pfam" id="PF01148">
    <property type="entry name" value="CTP_transf_1"/>
    <property type="match status" value="1"/>
</dbReference>
<dbReference type="InterPro" id="IPR000374">
    <property type="entry name" value="PC_trans"/>
</dbReference>
<dbReference type="RefSeq" id="WP_022317176.1">
    <property type="nucleotide sequence ID" value="NZ_DAIPDX010000022.1"/>
</dbReference>
<reference evidence="20 21" key="1">
    <citation type="submission" date="2015-01" db="EMBL/GenBank/DDBJ databases">
        <title>Comparative genomics of non-oral Prevotella species.</title>
        <authorList>
            <person name="Accetto T."/>
            <person name="Nograsek B."/>
            <person name="Avgustin G."/>
        </authorList>
    </citation>
    <scope>NUCLEOTIDE SEQUENCE [LARGE SCALE GENOMIC DNA]</scope>
    <source>
        <strain evidence="20 21">P5-119</strain>
    </source>
</reference>
<feature type="transmembrane region" description="Helical" evidence="19">
    <location>
        <begin position="124"/>
        <end position="142"/>
    </location>
</feature>
<dbReference type="PROSITE" id="PS01315">
    <property type="entry name" value="CDS"/>
    <property type="match status" value="1"/>
</dbReference>
<sequence length="294" mass="32171">MTEEKKNSKLSNLIVRSITGVFFVTAVVVCFLDAFAMEFLFALVTGLSLWEYTGLVNEKENVQVNRFISTVAGVYFFFAVGGFCSGIVDTGAVFIPYLLTIVYLFISELYTGNDNAIEDWAHTMLGQMYIALPFSTINVLAFNGAANGQTVYNYIVPLCVFIFLWTNDTGAYCSGSLFGKHKLFPRISPGKTWEGSIGGALLVLVAAAVVYHFFPHIESELGLSLIQWMGLGLVIVVFGTWGDLVESLFKRTLGIKDSGNILPGHGGMLDRFDSSLMAMPAAVVYLYTLTLISA</sequence>
<comment type="similarity">
    <text evidence="5 18">Belongs to the CDS family.</text>
</comment>
<evidence type="ECO:0000256" key="5">
    <source>
        <dbReference type="ARBA" id="ARBA00010185"/>
    </source>
</evidence>
<dbReference type="GO" id="GO:0005886">
    <property type="term" value="C:plasma membrane"/>
    <property type="evidence" value="ECO:0007669"/>
    <property type="project" value="UniProtKB-SubCell"/>
</dbReference>
<feature type="transmembrane region" description="Helical" evidence="19">
    <location>
        <begin position="94"/>
        <end position="112"/>
    </location>
</feature>
<dbReference type="EC" id="2.7.7.41" evidence="6 18"/>
<evidence type="ECO:0000256" key="8">
    <source>
        <dbReference type="ARBA" id="ARBA00022475"/>
    </source>
</evidence>
<accession>A0A0D0HCY8</accession>
<feature type="transmembrane region" description="Helical" evidence="19">
    <location>
        <begin position="197"/>
        <end position="214"/>
    </location>
</feature>
<evidence type="ECO:0000256" key="10">
    <source>
        <dbReference type="ARBA" id="ARBA00022679"/>
    </source>
</evidence>
<evidence type="ECO:0000256" key="18">
    <source>
        <dbReference type="RuleBase" id="RU003938"/>
    </source>
</evidence>
<comment type="catalytic activity">
    <reaction evidence="1 18">
        <text>a 1,2-diacyl-sn-glycero-3-phosphate + CTP + H(+) = a CDP-1,2-diacyl-sn-glycerol + diphosphate</text>
        <dbReference type="Rhea" id="RHEA:16229"/>
        <dbReference type="ChEBI" id="CHEBI:15378"/>
        <dbReference type="ChEBI" id="CHEBI:33019"/>
        <dbReference type="ChEBI" id="CHEBI:37563"/>
        <dbReference type="ChEBI" id="CHEBI:58332"/>
        <dbReference type="ChEBI" id="CHEBI:58608"/>
        <dbReference type="EC" id="2.7.7.41"/>
    </reaction>
</comment>
<dbReference type="GO" id="GO:0004605">
    <property type="term" value="F:phosphatidate cytidylyltransferase activity"/>
    <property type="evidence" value="ECO:0007669"/>
    <property type="project" value="UniProtKB-EC"/>
</dbReference>
<evidence type="ECO:0000256" key="6">
    <source>
        <dbReference type="ARBA" id="ARBA00012487"/>
    </source>
</evidence>
<feature type="transmembrane region" description="Helical" evidence="19">
    <location>
        <begin position="154"/>
        <end position="177"/>
    </location>
</feature>
<protein>
    <recommendedName>
        <fullName evidence="7 18">Phosphatidate cytidylyltransferase</fullName>
        <ecNumber evidence="6 18">2.7.7.41</ecNumber>
    </recommendedName>
</protein>
<keyword evidence="21" id="KW-1185">Reference proteome</keyword>
<keyword evidence="16" id="KW-0594">Phospholipid biosynthesis</keyword>
<evidence type="ECO:0000256" key="4">
    <source>
        <dbReference type="ARBA" id="ARBA00005189"/>
    </source>
</evidence>
<comment type="pathway">
    <text evidence="4">Lipid metabolism.</text>
</comment>
<evidence type="ECO:0000256" key="1">
    <source>
        <dbReference type="ARBA" id="ARBA00001698"/>
    </source>
</evidence>
<name>A0A0D0HCY8_9BACT</name>
<keyword evidence="12 18" id="KW-0548">Nucleotidyltransferase</keyword>
<organism evidence="20 21">
    <name type="scientific">Prevotella pectinovora</name>
    <dbReference type="NCBI Taxonomy" id="1602169"/>
    <lineage>
        <taxon>Bacteria</taxon>
        <taxon>Pseudomonadati</taxon>
        <taxon>Bacteroidota</taxon>
        <taxon>Bacteroidia</taxon>
        <taxon>Bacteroidales</taxon>
        <taxon>Prevotellaceae</taxon>
        <taxon>Prevotella</taxon>
    </lineage>
</organism>
<evidence type="ECO:0000256" key="13">
    <source>
        <dbReference type="ARBA" id="ARBA00022989"/>
    </source>
</evidence>
<evidence type="ECO:0000256" key="16">
    <source>
        <dbReference type="ARBA" id="ARBA00023209"/>
    </source>
</evidence>
<dbReference type="AlphaFoldDB" id="A0A0D0HCY8"/>
<evidence type="ECO:0000256" key="12">
    <source>
        <dbReference type="ARBA" id="ARBA00022695"/>
    </source>
</evidence>
<dbReference type="EMBL" id="JXQK01000053">
    <property type="protein sequence ID" value="KIP62575.1"/>
    <property type="molecule type" value="Genomic_DNA"/>
</dbReference>
<gene>
    <name evidence="20" type="ORF">ST44_07170</name>
</gene>
<dbReference type="UniPathway" id="UPA00557">
    <property type="reaction ID" value="UER00614"/>
</dbReference>
<evidence type="ECO:0000313" key="21">
    <source>
        <dbReference type="Proteomes" id="UP000032046"/>
    </source>
</evidence>
<evidence type="ECO:0000256" key="7">
    <source>
        <dbReference type="ARBA" id="ARBA00019373"/>
    </source>
</evidence>
<keyword evidence="15 19" id="KW-0472">Membrane</keyword>
<dbReference type="STRING" id="1602171.ST44_07170"/>
<keyword evidence="8" id="KW-1003">Cell membrane</keyword>
<comment type="caution">
    <text evidence="20">The sequence shown here is derived from an EMBL/GenBank/DDBJ whole genome shotgun (WGS) entry which is preliminary data.</text>
</comment>
<comment type="pathway">
    <text evidence="3 18">Phospholipid metabolism; CDP-diacylglycerol biosynthesis; CDP-diacylglycerol from sn-glycerol 3-phosphate: step 3/3.</text>
</comment>
<keyword evidence="11 18" id="KW-0812">Transmembrane</keyword>
<feature type="transmembrane region" description="Helical" evidence="19">
    <location>
        <begin position="221"/>
        <end position="241"/>
    </location>
</feature>
<evidence type="ECO:0000256" key="17">
    <source>
        <dbReference type="ARBA" id="ARBA00023264"/>
    </source>
</evidence>
<evidence type="ECO:0000256" key="15">
    <source>
        <dbReference type="ARBA" id="ARBA00023136"/>
    </source>
</evidence>
<comment type="subcellular location">
    <subcellularLocation>
        <location evidence="2">Cell membrane</location>
        <topology evidence="2">Multi-pass membrane protein</topology>
    </subcellularLocation>
</comment>
<dbReference type="Proteomes" id="UP000032046">
    <property type="component" value="Unassembled WGS sequence"/>
</dbReference>
<proteinExistence type="inferred from homology"/>
<dbReference type="PANTHER" id="PTHR46382:SF1">
    <property type="entry name" value="PHOSPHATIDATE CYTIDYLYLTRANSFERASE"/>
    <property type="match status" value="1"/>
</dbReference>
<keyword evidence="17" id="KW-1208">Phospholipid metabolism</keyword>
<dbReference type="GO" id="GO:0016024">
    <property type="term" value="P:CDP-diacylglycerol biosynthetic process"/>
    <property type="evidence" value="ECO:0007669"/>
    <property type="project" value="UniProtKB-UniPathway"/>
</dbReference>
<evidence type="ECO:0000256" key="14">
    <source>
        <dbReference type="ARBA" id="ARBA00023098"/>
    </source>
</evidence>
<keyword evidence="10 18" id="KW-0808">Transferase</keyword>
<evidence type="ECO:0000256" key="2">
    <source>
        <dbReference type="ARBA" id="ARBA00004651"/>
    </source>
</evidence>
<feature type="transmembrane region" description="Helical" evidence="19">
    <location>
        <begin position="67"/>
        <end position="87"/>
    </location>
</feature>
<evidence type="ECO:0000256" key="9">
    <source>
        <dbReference type="ARBA" id="ARBA00022516"/>
    </source>
</evidence>